<dbReference type="InterPro" id="IPR023211">
    <property type="entry name" value="DNA_pol_palm_dom_sf"/>
</dbReference>
<gene>
    <name evidence="1" type="ORF">ACH5RR_023197</name>
</gene>
<evidence type="ECO:0000313" key="1">
    <source>
        <dbReference type="EMBL" id="KAL3516295.1"/>
    </source>
</evidence>
<sequence>MLSDNSFIVAYHSNRYSGSDRDYWNPPTNSAVQLAAAITVSARIYMYPYISKKDCYYTDTDSVVLGKPLPSDVISSSVLGKFKLEDEIMKGYFLAPKSYFYAVKHGKEVLKYKELTKTQVTPEWFEEQYADPSRTVMAQVQANFRIK</sequence>
<reference evidence="1 2" key="1">
    <citation type="submission" date="2024-11" db="EMBL/GenBank/DDBJ databases">
        <title>A near-complete genome assembly of Cinchona calisaya.</title>
        <authorList>
            <person name="Lian D.C."/>
            <person name="Zhao X.W."/>
            <person name="Wei L."/>
        </authorList>
    </citation>
    <scope>NUCLEOTIDE SEQUENCE [LARGE SCALE GENOMIC DNA]</scope>
    <source>
        <tissue evidence="1">Nenye</tissue>
    </source>
</reference>
<comment type="caution">
    <text evidence="1">The sequence shown here is derived from an EMBL/GenBank/DDBJ whole genome shotgun (WGS) entry which is preliminary data.</text>
</comment>
<dbReference type="Gene3D" id="3.90.1600.10">
    <property type="entry name" value="Palm domain of DNA polymerase"/>
    <property type="match status" value="1"/>
</dbReference>
<protein>
    <recommendedName>
        <fullName evidence="3">DNA-directed DNA polymerase</fullName>
    </recommendedName>
</protein>
<dbReference type="InterPro" id="IPR043502">
    <property type="entry name" value="DNA/RNA_pol_sf"/>
</dbReference>
<keyword evidence="2" id="KW-1185">Reference proteome</keyword>
<dbReference type="PANTHER" id="PTHR33568:SF3">
    <property type="entry name" value="DNA-DIRECTED DNA POLYMERASE"/>
    <property type="match status" value="1"/>
</dbReference>
<name>A0ABD2ZDA0_9GENT</name>
<proteinExistence type="predicted"/>
<dbReference type="EMBL" id="JBJUIK010000010">
    <property type="protein sequence ID" value="KAL3516295.1"/>
    <property type="molecule type" value="Genomic_DNA"/>
</dbReference>
<dbReference type="AlphaFoldDB" id="A0ABD2ZDA0"/>
<evidence type="ECO:0008006" key="3">
    <source>
        <dbReference type="Google" id="ProtNLM"/>
    </source>
</evidence>
<organism evidence="1 2">
    <name type="scientific">Cinchona calisaya</name>
    <dbReference type="NCBI Taxonomy" id="153742"/>
    <lineage>
        <taxon>Eukaryota</taxon>
        <taxon>Viridiplantae</taxon>
        <taxon>Streptophyta</taxon>
        <taxon>Embryophyta</taxon>
        <taxon>Tracheophyta</taxon>
        <taxon>Spermatophyta</taxon>
        <taxon>Magnoliopsida</taxon>
        <taxon>eudicotyledons</taxon>
        <taxon>Gunneridae</taxon>
        <taxon>Pentapetalae</taxon>
        <taxon>asterids</taxon>
        <taxon>lamiids</taxon>
        <taxon>Gentianales</taxon>
        <taxon>Rubiaceae</taxon>
        <taxon>Cinchonoideae</taxon>
        <taxon>Cinchoneae</taxon>
        <taxon>Cinchona</taxon>
    </lineage>
</organism>
<dbReference type="SUPFAM" id="SSF56672">
    <property type="entry name" value="DNA/RNA polymerases"/>
    <property type="match status" value="1"/>
</dbReference>
<accession>A0ABD2ZDA0</accession>
<dbReference type="Proteomes" id="UP001630127">
    <property type="component" value="Unassembled WGS sequence"/>
</dbReference>
<dbReference type="PANTHER" id="PTHR33568">
    <property type="entry name" value="DNA POLYMERASE"/>
    <property type="match status" value="1"/>
</dbReference>
<evidence type="ECO:0000313" key="2">
    <source>
        <dbReference type="Proteomes" id="UP001630127"/>
    </source>
</evidence>